<dbReference type="Gene3D" id="1.10.10.1940">
    <property type="match status" value="2"/>
</dbReference>
<dbReference type="PROSITE" id="PS51670">
    <property type="entry name" value="SHKT"/>
    <property type="match status" value="2"/>
</dbReference>
<dbReference type="AlphaFoldDB" id="A0A914PT42"/>
<evidence type="ECO:0000259" key="2">
    <source>
        <dbReference type="PROSITE" id="PS51670"/>
    </source>
</evidence>
<protein>
    <submittedName>
        <fullName evidence="4">ShKT domain-containing protein</fullName>
    </submittedName>
</protein>
<sequence>MSLSNGGKWFTEFCNIQKPYICTFATFSESDETPTTQSTPDSTTTDGCVDQIASCQQYLNECSDPDYQPMLYKFCRKTCNLCSQCMDSDPQCPVMAASGFCTNPAYQDKWKDCAKTCKLC</sequence>
<accession>A0A914PT42</accession>
<feature type="disulfide bond" evidence="1">
    <location>
        <begin position="48"/>
        <end position="82"/>
    </location>
</feature>
<feature type="domain" description="ShKT" evidence="2">
    <location>
        <begin position="48"/>
        <end position="82"/>
    </location>
</feature>
<dbReference type="Pfam" id="PF01549">
    <property type="entry name" value="ShK"/>
    <property type="match status" value="2"/>
</dbReference>
<evidence type="ECO:0000256" key="1">
    <source>
        <dbReference type="PROSITE-ProRule" id="PRU01005"/>
    </source>
</evidence>
<dbReference type="WBParaSite" id="PDA_v2.g21858.t1">
    <property type="protein sequence ID" value="PDA_v2.g21858.t1"/>
    <property type="gene ID" value="PDA_v2.g21858"/>
</dbReference>
<evidence type="ECO:0000313" key="3">
    <source>
        <dbReference type="Proteomes" id="UP000887578"/>
    </source>
</evidence>
<organism evidence="3 4">
    <name type="scientific">Panagrolaimus davidi</name>
    <dbReference type="NCBI Taxonomy" id="227884"/>
    <lineage>
        <taxon>Eukaryota</taxon>
        <taxon>Metazoa</taxon>
        <taxon>Ecdysozoa</taxon>
        <taxon>Nematoda</taxon>
        <taxon>Chromadorea</taxon>
        <taxon>Rhabditida</taxon>
        <taxon>Tylenchina</taxon>
        <taxon>Panagrolaimomorpha</taxon>
        <taxon>Panagrolaimoidea</taxon>
        <taxon>Panagrolaimidae</taxon>
        <taxon>Panagrolaimus</taxon>
    </lineage>
</organism>
<keyword evidence="3" id="KW-1185">Reference proteome</keyword>
<keyword evidence="1" id="KW-1015">Disulfide bond</keyword>
<name>A0A914PT42_9BILA</name>
<comment type="caution">
    <text evidence="1">Lacks conserved residue(s) required for the propagation of feature annotation.</text>
</comment>
<feature type="domain" description="ShKT" evidence="2">
    <location>
        <begin position="85"/>
        <end position="120"/>
    </location>
</feature>
<dbReference type="PANTHER" id="PTHR21724">
    <property type="entry name" value="SHKT DOMAIN-CONTAINING PROTEIN"/>
    <property type="match status" value="1"/>
</dbReference>
<dbReference type="PANTHER" id="PTHR21724:SF108">
    <property type="entry name" value="SHKT DOMAIN-CONTAINING PROTEIN"/>
    <property type="match status" value="1"/>
</dbReference>
<dbReference type="SMART" id="SM00254">
    <property type="entry name" value="ShKT"/>
    <property type="match status" value="2"/>
</dbReference>
<reference evidence="4" key="1">
    <citation type="submission" date="2022-11" db="UniProtKB">
        <authorList>
            <consortium name="WormBaseParasite"/>
        </authorList>
    </citation>
    <scope>IDENTIFICATION</scope>
</reference>
<dbReference type="Proteomes" id="UP000887578">
    <property type="component" value="Unplaced"/>
</dbReference>
<evidence type="ECO:0000313" key="4">
    <source>
        <dbReference type="WBParaSite" id="PDA_v2.g21858.t1"/>
    </source>
</evidence>
<dbReference type="InterPro" id="IPR003582">
    <property type="entry name" value="ShKT_dom"/>
</dbReference>
<proteinExistence type="predicted"/>